<evidence type="ECO:0000313" key="8">
    <source>
        <dbReference type="EMBL" id="MTV41462.1"/>
    </source>
</evidence>
<dbReference type="EMBL" id="WNKY01000057">
    <property type="protein sequence ID" value="MTV41462.1"/>
    <property type="molecule type" value="Genomic_DNA"/>
</dbReference>
<evidence type="ECO:0000259" key="5">
    <source>
        <dbReference type="Pfam" id="PF00460"/>
    </source>
</evidence>
<dbReference type="PANTHER" id="PTHR30435:SF1">
    <property type="entry name" value="FLAGELLAR HOOK PROTEIN FLGE"/>
    <property type="match status" value="1"/>
</dbReference>
<protein>
    <recommendedName>
        <fullName evidence="4">Flagellar hook protein FlgE</fullName>
    </recommendedName>
</protein>
<dbReference type="Pfam" id="PF22692">
    <property type="entry name" value="LlgE_F_G_D1"/>
    <property type="match status" value="1"/>
</dbReference>
<keyword evidence="9" id="KW-1185">Reference proteome</keyword>
<comment type="caution">
    <text evidence="8">The sequence shown here is derived from an EMBL/GenBank/DDBJ whole genome shotgun (WGS) entry which is preliminary data.</text>
</comment>
<dbReference type="PANTHER" id="PTHR30435">
    <property type="entry name" value="FLAGELLAR PROTEIN"/>
    <property type="match status" value="1"/>
</dbReference>
<keyword evidence="8" id="KW-0966">Cell projection</keyword>
<dbReference type="RefSeq" id="WP_155467648.1">
    <property type="nucleotide sequence ID" value="NZ_WNKY01000057.1"/>
</dbReference>
<dbReference type="OrthoDB" id="8578401at2"/>
<dbReference type="AlphaFoldDB" id="A0A6L6PRJ4"/>
<evidence type="ECO:0000259" key="6">
    <source>
        <dbReference type="Pfam" id="PF06429"/>
    </source>
</evidence>
<evidence type="ECO:0000256" key="3">
    <source>
        <dbReference type="ARBA" id="ARBA00023143"/>
    </source>
</evidence>
<evidence type="ECO:0000259" key="7">
    <source>
        <dbReference type="Pfam" id="PF22692"/>
    </source>
</evidence>
<dbReference type="GO" id="GO:0009424">
    <property type="term" value="C:bacterial-type flagellum hook"/>
    <property type="evidence" value="ECO:0007669"/>
    <property type="project" value="TreeGrafter"/>
</dbReference>
<dbReference type="PROSITE" id="PS00588">
    <property type="entry name" value="FLAGELLA_BB_ROD"/>
    <property type="match status" value="1"/>
</dbReference>
<dbReference type="GO" id="GO:0005829">
    <property type="term" value="C:cytosol"/>
    <property type="evidence" value="ECO:0007669"/>
    <property type="project" value="TreeGrafter"/>
</dbReference>
<feature type="domain" description="Flagellar hook protein FlgE/F/G-like D1" evidence="7">
    <location>
        <begin position="90"/>
        <end position="165"/>
    </location>
</feature>
<proteinExistence type="inferred from homology"/>
<sequence length="398" mass="41132">MFDTLYIGTSGLLGNAKGLKVVSNNLSNVNTLGFKGSQLQFSALFEQGGGVTDGQSQQQETTGQGVTTLGSSINFRAGNDQTTGSPLDQAISGNGLFVVRRDDGAMVYTRAGNFQFDGKENLIDGSGRHVQALDKDGKLADVTLDPLGHSAAKATSTVSFTGNVTSTVATPPVDVTLNGVVIIDPAGGQHTLNLSFKNMGAGSYTVTVTDAAAAATAAPLGTGTIKYAAGVPVTGSSTVSIQYATTGVTAFPITLDFGKSGNSSSASDLKFDQQDGYTSGVRVDQTIDADGTVSVSYSNGQKVKGQRLALAQFASENDLEQSSGGAFTRRANGEVHYGYAGSGNYGSLVSGHLEGANVDLAEEFSNLIVMQRGYQAASHVISTANDMIQELFDMKGHR</sequence>
<keyword evidence="3 4" id="KW-0975">Bacterial flagellum</keyword>
<dbReference type="SUPFAM" id="SSF117143">
    <property type="entry name" value="Flagellar hook protein flgE"/>
    <property type="match status" value="1"/>
</dbReference>
<dbReference type="Pfam" id="PF06429">
    <property type="entry name" value="Flg_bbr_C"/>
    <property type="match status" value="1"/>
</dbReference>
<evidence type="ECO:0000256" key="2">
    <source>
        <dbReference type="ARBA" id="ARBA00009677"/>
    </source>
</evidence>
<evidence type="ECO:0000256" key="4">
    <source>
        <dbReference type="RuleBase" id="RU362116"/>
    </source>
</evidence>
<evidence type="ECO:0000256" key="1">
    <source>
        <dbReference type="ARBA" id="ARBA00004117"/>
    </source>
</evidence>
<dbReference type="Proteomes" id="UP000475582">
    <property type="component" value="Unassembled WGS sequence"/>
</dbReference>
<dbReference type="InterPro" id="IPR053967">
    <property type="entry name" value="LlgE_F_G-like_D1"/>
</dbReference>
<keyword evidence="8" id="KW-0282">Flagellum</keyword>
<accession>A0A6L6PRJ4</accession>
<keyword evidence="8" id="KW-0969">Cilium</keyword>
<dbReference type="InterPro" id="IPR020013">
    <property type="entry name" value="Flagellar_FlgE/F/G"/>
</dbReference>
<organism evidence="8 9">
    <name type="scientific">Duganella radicis</name>
    <dbReference type="NCBI Taxonomy" id="551988"/>
    <lineage>
        <taxon>Bacteria</taxon>
        <taxon>Pseudomonadati</taxon>
        <taxon>Pseudomonadota</taxon>
        <taxon>Betaproteobacteria</taxon>
        <taxon>Burkholderiales</taxon>
        <taxon>Oxalobacteraceae</taxon>
        <taxon>Telluria group</taxon>
        <taxon>Duganella</taxon>
    </lineage>
</organism>
<evidence type="ECO:0000313" key="9">
    <source>
        <dbReference type="Proteomes" id="UP000475582"/>
    </source>
</evidence>
<reference evidence="8 9" key="1">
    <citation type="submission" date="2019-11" db="EMBL/GenBank/DDBJ databases">
        <title>Type strains purchased from KCTC, JCM and DSMZ.</title>
        <authorList>
            <person name="Lu H."/>
        </authorList>
    </citation>
    <scope>NUCLEOTIDE SEQUENCE [LARGE SCALE GENOMIC DNA]</scope>
    <source>
        <strain evidence="8 9">KCTC 22382</strain>
    </source>
</reference>
<dbReference type="InterPro" id="IPR019776">
    <property type="entry name" value="Flagellar_basal_body_rod_CS"/>
</dbReference>
<dbReference type="InterPro" id="IPR001444">
    <property type="entry name" value="Flag_bb_rod_N"/>
</dbReference>
<comment type="similarity">
    <text evidence="2 4">Belongs to the flagella basal body rod proteins family.</text>
</comment>
<dbReference type="GO" id="GO:0071978">
    <property type="term" value="P:bacterial-type flagellum-dependent swarming motility"/>
    <property type="evidence" value="ECO:0007669"/>
    <property type="project" value="TreeGrafter"/>
</dbReference>
<name>A0A6L6PRJ4_9BURK</name>
<dbReference type="Gene3D" id="2.60.98.20">
    <property type="entry name" value="Flagellar hook protein FlgE"/>
    <property type="match status" value="1"/>
</dbReference>
<comment type="function">
    <text evidence="4">A flexible structure which links the flagellar filament to the drive apparatus in the basal body.</text>
</comment>
<dbReference type="InterPro" id="IPR037925">
    <property type="entry name" value="FlgE/F/G-like"/>
</dbReference>
<feature type="domain" description="Flagellar basal-body/hook protein C-terminal" evidence="6">
    <location>
        <begin position="350"/>
        <end position="391"/>
    </location>
</feature>
<dbReference type="Pfam" id="PF00460">
    <property type="entry name" value="Flg_bb_rod"/>
    <property type="match status" value="1"/>
</dbReference>
<dbReference type="InterPro" id="IPR010930">
    <property type="entry name" value="Flg_bb/hook_C_dom"/>
</dbReference>
<dbReference type="GO" id="GO:0009425">
    <property type="term" value="C:bacterial-type flagellum basal body"/>
    <property type="evidence" value="ECO:0007669"/>
    <property type="project" value="UniProtKB-SubCell"/>
</dbReference>
<feature type="domain" description="Flagellar basal body rod protein N-terminal" evidence="5">
    <location>
        <begin position="5"/>
        <end position="35"/>
    </location>
</feature>
<gene>
    <name evidence="8" type="ORF">GM676_28310</name>
</gene>
<comment type="subcellular location">
    <subcellularLocation>
        <location evidence="1 4">Bacterial flagellum basal body</location>
    </subcellularLocation>
</comment>
<dbReference type="NCBIfam" id="TIGR03506">
    <property type="entry name" value="FlgEFG_subfam"/>
    <property type="match status" value="1"/>
</dbReference>
<dbReference type="InterPro" id="IPR037058">
    <property type="entry name" value="Falgellar_hook_FlgE_sf"/>
</dbReference>